<dbReference type="STRING" id="658218.SAMN05216562_1066"/>
<feature type="domain" description="Hemerythrin-like" evidence="1">
    <location>
        <begin position="3"/>
        <end position="119"/>
    </location>
</feature>
<keyword evidence="3" id="KW-1185">Reference proteome</keyword>
<dbReference type="RefSeq" id="WP_091385851.1">
    <property type="nucleotide sequence ID" value="NZ_FNQO01000001.1"/>
</dbReference>
<name>A0A1H3WR53_9GAMM</name>
<dbReference type="EMBL" id="FNQO01000001">
    <property type="protein sequence ID" value="SDZ89609.1"/>
    <property type="molecule type" value="Genomic_DNA"/>
</dbReference>
<protein>
    <submittedName>
        <fullName evidence="2">Hemerythrin HHE cation binding domain-containing protein</fullName>
    </submittedName>
</protein>
<dbReference type="Pfam" id="PF01814">
    <property type="entry name" value="Hemerythrin"/>
    <property type="match status" value="1"/>
</dbReference>
<evidence type="ECO:0000259" key="1">
    <source>
        <dbReference type="Pfam" id="PF01814"/>
    </source>
</evidence>
<dbReference type="PANTHER" id="PTHR35585">
    <property type="entry name" value="HHE DOMAIN PROTEIN (AFU_ORTHOLOGUE AFUA_4G00730)"/>
    <property type="match status" value="1"/>
</dbReference>
<sequence length="146" mass="16749">MNIYERLKRDHEKQRSLAADIMKTSGDSADRRALWREFRSEAEAHAAAEEQVFYAALIEKPAGQDKARHSIAEHKEAADIIEELADLDMGSGGWIQKFEKLKELLEHHMDEEEKEIFQCARQVIDDGRASSMTGEFDQRKDAELDS</sequence>
<dbReference type="Gene3D" id="1.20.120.520">
    <property type="entry name" value="nmb1532 protein domain like"/>
    <property type="match status" value="1"/>
</dbReference>
<organism evidence="2 3">
    <name type="scientific">Microbulbifer marinus</name>
    <dbReference type="NCBI Taxonomy" id="658218"/>
    <lineage>
        <taxon>Bacteria</taxon>
        <taxon>Pseudomonadati</taxon>
        <taxon>Pseudomonadota</taxon>
        <taxon>Gammaproteobacteria</taxon>
        <taxon>Cellvibrionales</taxon>
        <taxon>Microbulbiferaceae</taxon>
        <taxon>Microbulbifer</taxon>
    </lineage>
</organism>
<evidence type="ECO:0000313" key="3">
    <source>
        <dbReference type="Proteomes" id="UP000198658"/>
    </source>
</evidence>
<reference evidence="3" key="1">
    <citation type="submission" date="2016-10" db="EMBL/GenBank/DDBJ databases">
        <authorList>
            <person name="Varghese N."/>
            <person name="Submissions S."/>
        </authorList>
    </citation>
    <scope>NUCLEOTIDE SEQUENCE [LARGE SCALE GENOMIC DNA]</scope>
    <source>
        <strain evidence="3">CGMCC 1.10657</strain>
    </source>
</reference>
<gene>
    <name evidence="2" type="ORF">SAMN05216562_1066</name>
</gene>
<dbReference type="AlphaFoldDB" id="A0A1H3WR53"/>
<proteinExistence type="predicted"/>
<dbReference type="OrthoDB" id="5523420at2"/>
<dbReference type="PANTHER" id="PTHR35585:SF1">
    <property type="entry name" value="HHE DOMAIN PROTEIN (AFU_ORTHOLOGUE AFUA_4G00730)"/>
    <property type="match status" value="1"/>
</dbReference>
<evidence type="ECO:0000313" key="2">
    <source>
        <dbReference type="EMBL" id="SDZ89609.1"/>
    </source>
</evidence>
<accession>A0A1H3WR53</accession>
<dbReference type="InterPro" id="IPR012312">
    <property type="entry name" value="Hemerythrin-like"/>
</dbReference>
<dbReference type="Proteomes" id="UP000198658">
    <property type="component" value="Unassembled WGS sequence"/>
</dbReference>